<dbReference type="EMBL" id="SDPV01000001">
    <property type="protein sequence ID" value="RXZ65449.1"/>
    <property type="molecule type" value="Genomic_DNA"/>
</dbReference>
<evidence type="ECO:0000256" key="2">
    <source>
        <dbReference type="ARBA" id="ARBA00023012"/>
    </source>
</evidence>
<dbReference type="RefSeq" id="WP_129522937.1">
    <property type="nucleotide sequence ID" value="NZ_SDPV01000001.1"/>
</dbReference>
<evidence type="ECO:0000313" key="10">
    <source>
        <dbReference type="EMBL" id="RXZ65449.1"/>
    </source>
</evidence>
<dbReference type="SUPFAM" id="SSF52172">
    <property type="entry name" value="CheY-like"/>
    <property type="match status" value="1"/>
</dbReference>
<keyword evidence="11" id="KW-1185">Reference proteome</keyword>
<keyword evidence="5" id="KW-0804">Transcription</keyword>
<dbReference type="GO" id="GO:0005829">
    <property type="term" value="C:cytosol"/>
    <property type="evidence" value="ECO:0007669"/>
    <property type="project" value="TreeGrafter"/>
</dbReference>
<evidence type="ECO:0000256" key="7">
    <source>
        <dbReference type="PROSITE-ProRule" id="PRU01091"/>
    </source>
</evidence>
<name>A0A4Q2KLW3_9SPHN</name>
<evidence type="ECO:0000259" key="8">
    <source>
        <dbReference type="PROSITE" id="PS50110"/>
    </source>
</evidence>
<organism evidence="10 11">
    <name type="scientific">Pelagerythrobacter rhizovicinus</name>
    <dbReference type="NCBI Taxonomy" id="2268576"/>
    <lineage>
        <taxon>Bacteria</taxon>
        <taxon>Pseudomonadati</taxon>
        <taxon>Pseudomonadota</taxon>
        <taxon>Alphaproteobacteria</taxon>
        <taxon>Sphingomonadales</taxon>
        <taxon>Erythrobacteraceae</taxon>
        <taxon>Pelagerythrobacter</taxon>
    </lineage>
</organism>
<dbReference type="PANTHER" id="PTHR48111:SF1">
    <property type="entry name" value="TWO-COMPONENT RESPONSE REGULATOR ORR33"/>
    <property type="match status" value="1"/>
</dbReference>
<reference evidence="10 11" key="1">
    <citation type="submission" date="2019-01" db="EMBL/GenBank/DDBJ databases">
        <title>Altererythrobacter rhizovicinus sp. nov., isolated from the rhizosphere soil of Haloxylon ammodendron.</title>
        <authorList>
            <person name="Li H.-P."/>
            <person name="Gou J.-Y."/>
            <person name="Yao D."/>
            <person name="Han Q.-Q."/>
            <person name="Shao K.-Z."/>
            <person name="Zhao Q."/>
            <person name="Zhang J.-L."/>
        </authorList>
    </citation>
    <scope>NUCLEOTIDE SEQUENCE [LARGE SCALE GENOMIC DNA]</scope>
    <source>
        <strain evidence="10 11">AY-3R</strain>
    </source>
</reference>
<comment type="caution">
    <text evidence="10">The sequence shown here is derived from an EMBL/GenBank/DDBJ whole genome shotgun (WGS) entry which is preliminary data.</text>
</comment>
<accession>A0A4Q2KLW3</accession>
<dbReference type="OrthoDB" id="7407049at2"/>
<dbReference type="AlphaFoldDB" id="A0A4Q2KLW3"/>
<dbReference type="InterPro" id="IPR001789">
    <property type="entry name" value="Sig_transdc_resp-reg_receiver"/>
</dbReference>
<evidence type="ECO:0000259" key="9">
    <source>
        <dbReference type="PROSITE" id="PS51755"/>
    </source>
</evidence>
<keyword evidence="1 6" id="KW-0597">Phosphoprotein</keyword>
<feature type="modified residue" description="4-aspartylphosphate" evidence="6">
    <location>
        <position position="56"/>
    </location>
</feature>
<dbReference type="InterPro" id="IPR001867">
    <property type="entry name" value="OmpR/PhoB-type_DNA-bd"/>
</dbReference>
<keyword evidence="2" id="KW-0902">Two-component regulatory system</keyword>
<keyword evidence="3" id="KW-0805">Transcription regulation</keyword>
<keyword evidence="4 7" id="KW-0238">DNA-binding</keyword>
<evidence type="ECO:0000256" key="6">
    <source>
        <dbReference type="PROSITE-ProRule" id="PRU00169"/>
    </source>
</evidence>
<dbReference type="GO" id="GO:0000156">
    <property type="term" value="F:phosphorelay response regulator activity"/>
    <property type="evidence" value="ECO:0007669"/>
    <property type="project" value="TreeGrafter"/>
</dbReference>
<protein>
    <submittedName>
        <fullName evidence="10">Response regulator transcription factor</fullName>
    </submittedName>
</protein>
<dbReference type="PROSITE" id="PS51755">
    <property type="entry name" value="OMPR_PHOB"/>
    <property type="match status" value="1"/>
</dbReference>
<dbReference type="SMART" id="SM00862">
    <property type="entry name" value="Trans_reg_C"/>
    <property type="match status" value="1"/>
</dbReference>
<dbReference type="Pfam" id="PF00072">
    <property type="entry name" value="Response_reg"/>
    <property type="match status" value="1"/>
</dbReference>
<dbReference type="InterPro" id="IPR016032">
    <property type="entry name" value="Sig_transdc_resp-reg_C-effctor"/>
</dbReference>
<feature type="domain" description="OmpR/PhoB-type" evidence="9">
    <location>
        <begin position="132"/>
        <end position="230"/>
    </location>
</feature>
<dbReference type="InterPro" id="IPR011006">
    <property type="entry name" value="CheY-like_superfamily"/>
</dbReference>
<sequence>MTRGLAAVDAINIFLTDRLAETLEGFEQAGTRFTFARLYPDGPRQLVDGPIWAFVDWVMDDLAGLEMCRRLRADPRTASAHVTMVLESDDVDDRRRALRAGADDYMVGPLDRTAVLDRVLALHSHQRKRHSAQRIELGALTIDLAAQQARWSGKPVALRPNELRLLRYFAENPNQVLSRSELIVGLGKVDPPIDERTVDVWIGRLRRALRSAGADSVLRTVRSLGYVLDAP</sequence>
<dbReference type="CDD" id="cd00383">
    <property type="entry name" value="trans_reg_C"/>
    <property type="match status" value="1"/>
</dbReference>
<evidence type="ECO:0000256" key="3">
    <source>
        <dbReference type="ARBA" id="ARBA00023015"/>
    </source>
</evidence>
<evidence type="ECO:0000256" key="1">
    <source>
        <dbReference type="ARBA" id="ARBA00022553"/>
    </source>
</evidence>
<evidence type="ECO:0000256" key="5">
    <source>
        <dbReference type="ARBA" id="ARBA00023163"/>
    </source>
</evidence>
<evidence type="ECO:0000256" key="4">
    <source>
        <dbReference type="ARBA" id="ARBA00023125"/>
    </source>
</evidence>
<dbReference type="InterPro" id="IPR036388">
    <property type="entry name" value="WH-like_DNA-bd_sf"/>
</dbReference>
<dbReference type="GO" id="GO:0032993">
    <property type="term" value="C:protein-DNA complex"/>
    <property type="evidence" value="ECO:0007669"/>
    <property type="project" value="TreeGrafter"/>
</dbReference>
<proteinExistence type="predicted"/>
<feature type="domain" description="Response regulatory" evidence="8">
    <location>
        <begin position="1"/>
        <end position="123"/>
    </location>
</feature>
<feature type="DNA-binding region" description="OmpR/PhoB-type" evidence="7">
    <location>
        <begin position="132"/>
        <end position="230"/>
    </location>
</feature>
<dbReference type="PANTHER" id="PTHR48111">
    <property type="entry name" value="REGULATOR OF RPOS"/>
    <property type="match status" value="1"/>
</dbReference>
<dbReference type="Pfam" id="PF00486">
    <property type="entry name" value="Trans_reg_C"/>
    <property type="match status" value="1"/>
</dbReference>
<dbReference type="PROSITE" id="PS50110">
    <property type="entry name" value="RESPONSE_REGULATORY"/>
    <property type="match status" value="1"/>
</dbReference>
<dbReference type="GO" id="GO:0006355">
    <property type="term" value="P:regulation of DNA-templated transcription"/>
    <property type="evidence" value="ECO:0007669"/>
    <property type="project" value="InterPro"/>
</dbReference>
<dbReference type="Gene3D" id="3.40.50.2300">
    <property type="match status" value="1"/>
</dbReference>
<evidence type="ECO:0000313" key="11">
    <source>
        <dbReference type="Proteomes" id="UP000293623"/>
    </source>
</evidence>
<gene>
    <name evidence="10" type="ORF">ETX26_01425</name>
</gene>
<dbReference type="Gene3D" id="1.10.10.10">
    <property type="entry name" value="Winged helix-like DNA-binding domain superfamily/Winged helix DNA-binding domain"/>
    <property type="match status" value="1"/>
</dbReference>
<dbReference type="InterPro" id="IPR039420">
    <property type="entry name" value="WalR-like"/>
</dbReference>
<dbReference type="GO" id="GO:0000976">
    <property type="term" value="F:transcription cis-regulatory region binding"/>
    <property type="evidence" value="ECO:0007669"/>
    <property type="project" value="TreeGrafter"/>
</dbReference>
<dbReference type="Proteomes" id="UP000293623">
    <property type="component" value="Unassembled WGS sequence"/>
</dbReference>
<dbReference type="SUPFAM" id="SSF46894">
    <property type="entry name" value="C-terminal effector domain of the bipartite response regulators"/>
    <property type="match status" value="1"/>
</dbReference>